<dbReference type="STRING" id="1249552.PS2015_1599"/>
<evidence type="ECO:0000313" key="4">
    <source>
        <dbReference type="Proteomes" id="UP000065641"/>
    </source>
</evidence>
<dbReference type="InterPro" id="IPR052383">
    <property type="entry name" value="Anti-sigma-E_RseA-like"/>
</dbReference>
<dbReference type="SUPFAM" id="SSF89069">
    <property type="entry name" value="N-terminal, cytoplasmic domain of anti-sigmaE factor RseA"/>
    <property type="match status" value="1"/>
</dbReference>
<dbReference type="RefSeq" id="WP_058021708.1">
    <property type="nucleotide sequence ID" value="NZ_CP013189.1"/>
</dbReference>
<dbReference type="EMBL" id="CP013189">
    <property type="protein sequence ID" value="ALO46252.1"/>
    <property type="molecule type" value="Genomic_DNA"/>
</dbReference>
<gene>
    <name evidence="3" type="ORF">PS2015_1599</name>
</gene>
<name>A0A0S2KD61_9GAMM</name>
<dbReference type="CDD" id="cd16328">
    <property type="entry name" value="RseA_N"/>
    <property type="match status" value="1"/>
</dbReference>
<proteinExistence type="predicted"/>
<dbReference type="Gene3D" id="1.10.10.880">
    <property type="entry name" value="Anti sigma-E protein RseA, N-terminal domain"/>
    <property type="match status" value="1"/>
</dbReference>
<reference evidence="3 4" key="1">
    <citation type="submission" date="2015-11" db="EMBL/GenBank/DDBJ databases">
        <authorList>
            <person name="Zhang Y."/>
            <person name="Guo Z."/>
        </authorList>
    </citation>
    <scope>NUCLEOTIDE SEQUENCE [LARGE SCALE GENOMIC DNA]</scope>
    <source>
        <strain evidence="3 4">KCTC 32221</strain>
    </source>
</reference>
<feature type="domain" description="Anti sigma-E protein RseA N-terminal" evidence="2">
    <location>
        <begin position="14"/>
        <end position="92"/>
    </location>
</feature>
<sequence length="213" mass="23265">MQQDSQTGQNQIDDEALSALIDGELSDFELRRLLSRLDENPDLLERWERYNLAEAALQPELIRRPMSSSGSQSFARRVMQQVADEQPLQATPSKSQWRIAVGRVAVAASVALAVFVGMQTVLPGDGQPLLAGNTDSQKADSSDSAVFNSESRQVAVQADAQQRLNEYIRSVNIPARAANAPAPFNVLNESPLLRPVSDRELVETPAREPASGQ</sequence>
<evidence type="ECO:0000256" key="1">
    <source>
        <dbReference type="SAM" id="MobiDB-lite"/>
    </source>
</evidence>
<dbReference type="Pfam" id="PF03872">
    <property type="entry name" value="RseA_N"/>
    <property type="match status" value="1"/>
</dbReference>
<dbReference type="InterPro" id="IPR036147">
    <property type="entry name" value="Anti-sigma_E_RseA_N_sf"/>
</dbReference>
<keyword evidence="4" id="KW-1185">Reference proteome</keyword>
<dbReference type="KEGG" id="pspi:PS2015_1599"/>
<evidence type="ECO:0000313" key="3">
    <source>
        <dbReference type="EMBL" id="ALO46252.1"/>
    </source>
</evidence>
<dbReference type="PANTHER" id="PTHR38104:SF1">
    <property type="entry name" value="ANTI-SIGMA-E FACTOR RSEA"/>
    <property type="match status" value="1"/>
</dbReference>
<organism evidence="3 4">
    <name type="scientific">Pseudohongiella spirulinae</name>
    <dbReference type="NCBI Taxonomy" id="1249552"/>
    <lineage>
        <taxon>Bacteria</taxon>
        <taxon>Pseudomonadati</taxon>
        <taxon>Pseudomonadota</taxon>
        <taxon>Gammaproteobacteria</taxon>
        <taxon>Pseudomonadales</taxon>
        <taxon>Pseudohongiellaceae</taxon>
        <taxon>Pseudohongiella</taxon>
    </lineage>
</organism>
<dbReference type="Proteomes" id="UP000065641">
    <property type="component" value="Chromosome"/>
</dbReference>
<dbReference type="GO" id="GO:0016989">
    <property type="term" value="F:sigma factor antagonist activity"/>
    <property type="evidence" value="ECO:0007669"/>
    <property type="project" value="InterPro"/>
</dbReference>
<dbReference type="InterPro" id="IPR005572">
    <property type="entry name" value="Anti-sigma_E_RseA_N"/>
</dbReference>
<accession>A0A0S2KD61</accession>
<dbReference type="AlphaFoldDB" id="A0A0S2KD61"/>
<evidence type="ECO:0000259" key="2">
    <source>
        <dbReference type="Pfam" id="PF03872"/>
    </source>
</evidence>
<feature type="region of interest" description="Disordered" evidence="1">
    <location>
        <begin position="129"/>
        <end position="150"/>
    </location>
</feature>
<dbReference type="PANTHER" id="PTHR38104">
    <property type="match status" value="1"/>
</dbReference>
<protein>
    <submittedName>
        <fullName evidence="3">Negative regulator of sigma E activity</fullName>
    </submittedName>
</protein>